<evidence type="ECO:0000313" key="1">
    <source>
        <dbReference type="EMBL" id="CAG8696036.1"/>
    </source>
</evidence>
<sequence>IVDISLDAENKLEDSFDDNIVVGVDISDNSGKKTVDKFIRSSLKLSIPEKV</sequence>
<organism evidence="1 2">
    <name type="scientific">Racocetra fulgida</name>
    <dbReference type="NCBI Taxonomy" id="60492"/>
    <lineage>
        <taxon>Eukaryota</taxon>
        <taxon>Fungi</taxon>
        <taxon>Fungi incertae sedis</taxon>
        <taxon>Mucoromycota</taxon>
        <taxon>Glomeromycotina</taxon>
        <taxon>Glomeromycetes</taxon>
        <taxon>Diversisporales</taxon>
        <taxon>Gigasporaceae</taxon>
        <taxon>Racocetra</taxon>
    </lineage>
</organism>
<reference evidence="1" key="1">
    <citation type="submission" date="2021-06" db="EMBL/GenBank/DDBJ databases">
        <authorList>
            <person name="Kallberg Y."/>
            <person name="Tangrot J."/>
            <person name="Rosling A."/>
        </authorList>
    </citation>
    <scope>NUCLEOTIDE SEQUENCE</scope>
    <source>
        <strain evidence="1">IN212</strain>
    </source>
</reference>
<name>A0A9N9EY94_9GLOM</name>
<accession>A0A9N9EY94</accession>
<dbReference type="EMBL" id="CAJVPZ010019749">
    <property type="protein sequence ID" value="CAG8696036.1"/>
    <property type="molecule type" value="Genomic_DNA"/>
</dbReference>
<dbReference type="OrthoDB" id="10435750at2759"/>
<comment type="caution">
    <text evidence="1">The sequence shown here is derived from an EMBL/GenBank/DDBJ whole genome shotgun (WGS) entry which is preliminary data.</text>
</comment>
<feature type="non-terminal residue" evidence="1">
    <location>
        <position position="51"/>
    </location>
</feature>
<dbReference type="Proteomes" id="UP000789396">
    <property type="component" value="Unassembled WGS sequence"/>
</dbReference>
<protein>
    <submittedName>
        <fullName evidence="1">1471_t:CDS:1</fullName>
    </submittedName>
</protein>
<evidence type="ECO:0000313" key="2">
    <source>
        <dbReference type="Proteomes" id="UP000789396"/>
    </source>
</evidence>
<proteinExistence type="predicted"/>
<dbReference type="AlphaFoldDB" id="A0A9N9EY94"/>
<gene>
    <name evidence="1" type="ORF">RFULGI_LOCUS10207</name>
</gene>
<keyword evidence="2" id="KW-1185">Reference proteome</keyword>